<organism evidence="2">
    <name type="scientific">Camponotus floridanus</name>
    <name type="common">Florida carpenter ant</name>
    <dbReference type="NCBI Taxonomy" id="104421"/>
    <lineage>
        <taxon>Eukaryota</taxon>
        <taxon>Metazoa</taxon>
        <taxon>Ecdysozoa</taxon>
        <taxon>Arthropoda</taxon>
        <taxon>Hexapoda</taxon>
        <taxon>Insecta</taxon>
        <taxon>Pterygota</taxon>
        <taxon>Neoptera</taxon>
        <taxon>Endopterygota</taxon>
        <taxon>Hymenoptera</taxon>
        <taxon>Apocrita</taxon>
        <taxon>Aculeata</taxon>
        <taxon>Formicoidea</taxon>
        <taxon>Formicidae</taxon>
        <taxon>Formicinae</taxon>
        <taxon>Camponotus</taxon>
    </lineage>
</organism>
<protein>
    <submittedName>
        <fullName evidence="1">Uncharacterized protein</fullName>
    </submittedName>
</protein>
<evidence type="ECO:0000313" key="2">
    <source>
        <dbReference type="Proteomes" id="UP000000311"/>
    </source>
</evidence>
<dbReference type="AlphaFoldDB" id="E2AIB5"/>
<accession>E2AIB5</accession>
<proteinExistence type="predicted"/>
<dbReference type="Proteomes" id="UP000000311">
    <property type="component" value="Unassembled WGS sequence"/>
</dbReference>
<keyword evidence="2" id="KW-1185">Reference proteome</keyword>
<feature type="non-terminal residue" evidence="1">
    <location>
        <position position="62"/>
    </location>
</feature>
<dbReference type="EMBL" id="GL439754">
    <property type="protein sequence ID" value="EFN66826.1"/>
    <property type="molecule type" value="Genomic_DNA"/>
</dbReference>
<feature type="non-terminal residue" evidence="1">
    <location>
        <position position="1"/>
    </location>
</feature>
<gene>
    <name evidence="1" type="ORF">EAG_07990</name>
</gene>
<reference evidence="1 2" key="1">
    <citation type="journal article" date="2010" name="Science">
        <title>Genomic comparison of the ants Camponotus floridanus and Harpegnathos saltator.</title>
        <authorList>
            <person name="Bonasio R."/>
            <person name="Zhang G."/>
            <person name="Ye C."/>
            <person name="Mutti N.S."/>
            <person name="Fang X."/>
            <person name="Qin N."/>
            <person name="Donahue G."/>
            <person name="Yang P."/>
            <person name="Li Q."/>
            <person name="Li C."/>
            <person name="Zhang P."/>
            <person name="Huang Z."/>
            <person name="Berger S.L."/>
            <person name="Reinberg D."/>
            <person name="Wang J."/>
            <person name="Liebig J."/>
        </authorList>
    </citation>
    <scope>NUCLEOTIDE SEQUENCE [LARGE SCALE GENOMIC DNA]</scope>
    <source>
        <strain evidence="2">C129</strain>
    </source>
</reference>
<name>E2AIB5_CAMFO</name>
<evidence type="ECO:0000313" key="1">
    <source>
        <dbReference type="EMBL" id="EFN66826.1"/>
    </source>
</evidence>
<dbReference type="InParanoid" id="E2AIB5"/>
<sequence>SGSLSVVSLHGLEGHVFDWENISILEEEPRFRKRLIAEMLHICSQSHSINMQSDTEFLDRIY</sequence>